<keyword evidence="3" id="KW-1185">Reference proteome</keyword>
<gene>
    <name evidence="2" type="ORF">GJ744_011416</name>
</gene>
<name>A0A8H7AEX3_9EURO</name>
<evidence type="ECO:0000313" key="2">
    <source>
        <dbReference type="EMBL" id="KAF7506804.1"/>
    </source>
</evidence>
<feature type="region of interest" description="Disordered" evidence="1">
    <location>
        <begin position="191"/>
        <end position="265"/>
    </location>
</feature>
<proteinExistence type="predicted"/>
<evidence type="ECO:0000313" key="3">
    <source>
        <dbReference type="Proteomes" id="UP000606974"/>
    </source>
</evidence>
<comment type="caution">
    <text evidence="2">The sequence shown here is derived from an EMBL/GenBank/DDBJ whole genome shotgun (WGS) entry which is preliminary data.</text>
</comment>
<feature type="compositionally biased region" description="Low complexity" evidence="1">
    <location>
        <begin position="122"/>
        <end position="137"/>
    </location>
</feature>
<dbReference type="AlphaFoldDB" id="A0A8H7AEX3"/>
<accession>A0A8H7AEX3</accession>
<dbReference type="Proteomes" id="UP000606974">
    <property type="component" value="Unassembled WGS sequence"/>
</dbReference>
<feature type="region of interest" description="Disordered" evidence="1">
    <location>
        <begin position="83"/>
        <end position="152"/>
    </location>
</feature>
<protein>
    <submittedName>
        <fullName evidence="2">Uncharacterized protein</fullName>
    </submittedName>
</protein>
<dbReference type="EMBL" id="JAACFV010000080">
    <property type="protein sequence ID" value="KAF7506804.1"/>
    <property type="molecule type" value="Genomic_DNA"/>
</dbReference>
<feature type="compositionally biased region" description="Polar residues" evidence="1">
    <location>
        <begin position="138"/>
        <end position="149"/>
    </location>
</feature>
<feature type="compositionally biased region" description="Low complexity" evidence="1">
    <location>
        <begin position="200"/>
        <end position="209"/>
    </location>
</feature>
<sequence length="265" mass="28153">MSLATGSSSSRSGCRYVRKSGSFTLINRIITGQATPAQRREFDDRSLTDKDFQRDMTNQIKRWTNEGQVDKITALINAMEDLTSSGESSKRDPQIAGRCAPRPTATSVGGMRWPGRETAHRGSSSSLASTAAQQTGSPSTPRTPWNRSQGFLDFRSPSLASSVGDSSRLGDIDLNEAEGLADILADTRISASRPTGRRTSNASVSSSQSHNEPAIYTGTIGPSRPPGVLKVRGAAGSRTDSGEGGNGRRASQASTKSPPNLPPWK</sequence>
<feature type="compositionally biased region" description="Polar residues" evidence="1">
    <location>
        <begin position="249"/>
        <end position="258"/>
    </location>
</feature>
<reference evidence="2" key="1">
    <citation type="submission" date="2020-02" db="EMBL/GenBank/DDBJ databases">
        <authorList>
            <person name="Palmer J.M."/>
        </authorList>
    </citation>
    <scope>NUCLEOTIDE SEQUENCE</scope>
    <source>
        <strain evidence="2">EPUS1.4</strain>
        <tissue evidence="2">Thallus</tissue>
    </source>
</reference>
<organism evidence="2 3">
    <name type="scientific">Endocarpon pusillum</name>
    <dbReference type="NCBI Taxonomy" id="364733"/>
    <lineage>
        <taxon>Eukaryota</taxon>
        <taxon>Fungi</taxon>
        <taxon>Dikarya</taxon>
        <taxon>Ascomycota</taxon>
        <taxon>Pezizomycotina</taxon>
        <taxon>Eurotiomycetes</taxon>
        <taxon>Chaetothyriomycetidae</taxon>
        <taxon>Verrucariales</taxon>
        <taxon>Verrucariaceae</taxon>
        <taxon>Endocarpon</taxon>
    </lineage>
</organism>
<evidence type="ECO:0000256" key="1">
    <source>
        <dbReference type="SAM" id="MobiDB-lite"/>
    </source>
</evidence>